<dbReference type="GO" id="GO:0005840">
    <property type="term" value="C:ribosome"/>
    <property type="evidence" value="ECO:0007669"/>
    <property type="project" value="UniProtKB-KW"/>
</dbReference>
<evidence type="ECO:0000256" key="4">
    <source>
        <dbReference type="ARBA" id="ARBA00023274"/>
    </source>
</evidence>
<keyword evidence="3 5" id="KW-0689">Ribosomal protein</keyword>
<reference evidence="5" key="1">
    <citation type="journal article" date="2019" name="Curr. Biol.">
        <title>Multiple Independent Origins of Apicomplexan-Like Parasites.</title>
        <authorList>
            <person name="Mathur V."/>
            <person name="Kolisko M."/>
            <person name="Hehenberger E."/>
            <person name="Irwin N.A.T."/>
            <person name="Leander B.S."/>
            <person name="Kristmundsson A."/>
            <person name="Freeman M.A."/>
            <person name="Keeling P.J."/>
        </authorList>
    </citation>
    <scope>NUCLEOTIDE SEQUENCE</scope>
</reference>
<comment type="subcellular location">
    <subcellularLocation>
        <location evidence="1">Plastid</location>
        <location evidence="1">Chloroplast</location>
    </subcellularLocation>
</comment>
<dbReference type="InterPro" id="IPR001971">
    <property type="entry name" value="Ribosomal_uS11"/>
</dbReference>
<name>A0A5B9XUZ7_9ALVE</name>
<gene>
    <name evidence="5" type="primary">rps11</name>
</gene>
<dbReference type="Pfam" id="PF00411">
    <property type="entry name" value="Ribosomal_S11"/>
    <property type="match status" value="1"/>
</dbReference>
<protein>
    <submittedName>
        <fullName evidence="5">Ribosomal protein S11</fullName>
    </submittedName>
</protein>
<organism evidence="5">
    <name type="scientific">Piridium sociabile</name>
    <dbReference type="NCBI Taxonomy" id="2570542"/>
    <lineage>
        <taxon>Eukaryota</taxon>
        <taxon>Sar</taxon>
        <taxon>Alveolata</taxon>
        <taxon>Colpodellida</taxon>
        <taxon>Vitrellaceae</taxon>
        <taxon>Piridium</taxon>
    </lineage>
</organism>
<sequence>MSKIMQDKYKNLAIIYINTTKQNIIFTVIQKRNFFGLIDYKTLCCVSPGHVGFKGRKKTTQLALLLILKKVYQVLINNKIKYIKVVFKGINFNKEIILKFLFKEFHKFIIISVSDITQIPHNGCRLKNKKKR</sequence>
<dbReference type="GO" id="GO:0003735">
    <property type="term" value="F:structural constituent of ribosome"/>
    <property type="evidence" value="ECO:0007669"/>
    <property type="project" value="InterPro"/>
</dbReference>
<dbReference type="Gene3D" id="3.30.420.80">
    <property type="entry name" value="Ribosomal protein S11"/>
    <property type="match status" value="1"/>
</dbReference>
<dbReference type="GO" id="GO:1990904">
    <property type="term" value="C:ribonucleoprotein complex"/>
    <property type="evidence" value="ECO:0007669"/>
    <property type="project" value="UniProtKB-KW"/>
</dbReference>
<dbReference type="GO" id="GO:0009507">
    <property type="term" value="C:chloroplast"/>
    <property type="evidence" value="ECO:0007669"/>
    <property type="project" value="UniProtKB-SubCell"/>
</dbReference>
<evidence type="ECO:0000313" key="5">
    <source>
        <dbReference type="EMBL" id="QEH58556.1"/>
    </source>
</evidence>
<evidence type="ECO:0000256" key="2">
    <source>
        <dbReference type="ARBA" id="ARBA00006194"/>
    </source>
</evidence>
<proteinExistence type="inferred from homology"/>
<keyword evidence="4" id="KW-0687">Ribonucleoprotein</keyword>
<evidence type="ECO:0000256" key="3">
    <source>
        <dbReference type="ARBA" id="ARBA00022980"/>
    </source>
</evidence>
<dbReference type="GO" id="GO:0006412">
    <property type="term" value="P:translation"/>
    <property type="evidence" value="ECO:0007669"/>
    <property type="project" value="InterPro"/>
</dbReference>
<evidence type="ECO:0000256" key="1">
    <source>
        <dbReference type="ARBA" id="ARBA00004229"/>
    </source>
</evidence>
<dbReference type="HAMAP" id="MF_01310">
    <property type="entry name" value="Ribosomal_uS11"/>
    <property type="match status" value="1"/>
</dbReference>
<dbReference type="SUPFAM" id="SSF53137">
    <property type="entry name" value="Translational machinery components"/>
    <property type="match status" value="1"/>
</dbReference>
<dbReference type="PIRSF" id="PIRSF002131">
    <property type="entry name" value="Ribosomal_S11"/>
    <property type="match status" value="1"/>
</dbReference>
<accession>A0A5B9XUZ7</accession>
<dbReference type="InterPro" id="IPR036967">
    <property type="entry name" value="Ribosomal_uS11_sf"/>
</dbReference>
<comment type="similarity">
    <text evidence="2">Belongs to the universal ribosomal protein uS11 family.</text>
</comment>
<dbReference type="EMBL" id="MK962129">
    <property type="protein sequence ID" value="QEH58556.1"/>
    <property type="molecule type" value="Genomic_DNA"/>
</dbReference>
<dbReference type="AlphaFoldDB" id="A0A5B9XUZ7"/>